<comment type="caution">
    <text evidence="1">The sequence shown here is derived from an EMBL/GenBank/DDBJ whole genome shotgun (WGS) entry which is preliminary data.</text>
</comment>
<dbReference type="HOGENOM" id="CLU_081029_0_0_1"/>
<dbReference type="OrthoDB" id="4160190at2759"/>
<sequence>MTSQPSFLDTSDWPLPKSPIRTPSLDCTTLSPGSETGSIHFSHYPLPPTPVSSRPTSEKGKASVGTDLIVRVPLQRPVHMYVDSYLSEHVARFFSCCLIYLVVATSAFSKGNSLFRLKYSSIDIRKDVAGNIKRIELIPGTKAPIPHLEQPITSSKPQISRISFLEEQTVQSATTIFQAQPQYTFETFQDCIAFQENLLAQEVVFTAGVAEAKSKGRGEEAISQNLRILRARNGRQIIVMFCNSQRSERKRYISIPHRTVDCIDHIEHSKRKFNVTLTLRPNFDLLAQLKSISIVFLDDHGTHAL</sequence>
<reference evidence="1 2" key="1">
    <citation type="submission" date="2013-03" db="EMBL/GenBank/DDBJ databases">
        <title>The Genome Sequence of Exophiala aquamarina CBS 119918.</title>
        <authorList>
            <consortium name="The Broad Institute Genomics Platform"/>
            <person name="Cuomo C."/>
            <person name="de Hoog S."/>
            <person name="Gorbushina A."/>
            <person name="Walker B."/>
            <person name="Young S.K."/>
            <person name="Zeng Q."/>
            <person name="Gargeya S."/>
            <person name="Fitzgerald M."/>
            <person name="Haas B."/>
            <person name="Abouelleil A."/>
            <person name="Allen A.W."/>
            <person name="Alvarado L."/>
            <person name="Arachchi H.M."/>
            <person name="Berlin A.M."/>
            <person name="Chapman S.B."/>
            <person name="Gainer-Dewar J."/>
            <person name="Goldberg J."/>
            <person name="Griggs A."/>
            <person name="Gujja S."/>
            <person name="Hansen M."/>
            <person name="Howarth C."/>
            <person name="Imamovic A."/>
            <person name="Ireland A."/>
            <person name="Larimer J."/>
            <person name="McCowan C."/>
            <person name="Murphy C."/>
            <person name="Pearson M."/>
            <person name="Poon T.W."/>
            <person name="Priest M."/>
            <person name="Roberts A."/>
            <person name="Saif S."/>
            <person name="Shea T."/>
            <person name="Sisk P."/>
            <person name="Sykes S."/>
            <person name="Wortman J."/>
            <person name="Nusbaum C."/>
            <person name="Birren B."/>
        </authorList>
    </citation>
    <scope>NUCLEOTIDE SEQUENCE [LARGE SCALE GENOMIC DNA]</scope>
    <source>
        <strain evidence="1 2">CBS 119918</strain>
    </source>
</reference>
<dbReference type="AlphaFoldDB" id="A0A072Q5H9"/>
<dbReference type="EMBL" id="AMGV01000001">
    <property type="protein sequence ID" value="KEF63185.1"/>
    <property type="molecule type" value="Genomic_DNA"/>
</dbReference>
<accession>A0A072Q5H9</accession>
<dbReference type="GeneID" id="25276109"/>
<dbReference type="RefSeq" id="XP_013265775.1">
    <property type="nucleotide sequence ID" value="XM_013410321.1"/>
</dbReference>
<proteinExistence type="predicted"/>
<evidence type="ECO:0000313" key="2">
    <source>
        <dbReference type="Proteomes" id="UP000027920"/>
    </source>
</evidence>
<keyword evidence="2" id="KW-1185">Reference proteome</keyword>
<name>A0A072Q5H9_9EURO</name>
<dbReference type="VEuPathDB" id="FungiDB:A1O9_01162"/>
<evidence type="ECO:0000313" key="1">
    <source>
        <dbReference type="EMBL" id="KEF63185.1"/>
    </source>
</evidence>
<organism evidence="1 2">
    <name type="scientific">Exophiala aquamarina CBS 119918</name>
    <dbReference type="NCBI Taxonomy" id="1182545"/>
    <lineage>
        <taxon>Eukaryota</taxon>
        <taxon>Fungi</taxon>
        <taxon>Dikarya</taxon>
        <taxon>Ascomycota</taxon>
        <taxon>Pezizomycotina</taxon>
        <taxon>Eurotiomycetes</taxon>
        <taxon>Chaetothyriomycetidae</taxon>
        <taxon>Chaetothyriales</taxon>
        <taxon>Herpotrichiellaceae</taxon>
        <taxon>Exophiala</taxon>
    </lineage>
</organism>
<protein>
    <submittedName>
        <fullName evidence="1">Uncharacterized protein</fullName>
    </submittedName>
</protein>
<dbReference type="Proteomes" id="UP000027920">
    <property type="component" value="Unassembled WGS sequence"/>
</dbReference>
<gene>
    <name evidence="1" type="ORF">A1O9_01162</name>
</gene>